<comment type="function">
    <text evidence="11">Binds to the 60S ribosomal subunit and prevents its association with the 40S ribosomal subunit to form the 80S initiation complex in the cytoplasm. May also be involved in ribosome biogenesis.</text>
</comment>
<dbReference type="CDD" id="cd00527">
    <property type="entry name" value="IF6"/>
    <property type="match status" value="1"/>
</dbReference>
<dbReference type="InterPro" id="IPR036249">
    <property type="entry name" value="Thioredoxin-like_sf"/>
</dbReference>
<keyword evidence="6" id="KW-0378">Hydrolase</keyword>
<comment type="similarity">
    <text evidence="2">Belongs to the Nudix hydrolase family. DCP2 subfamily.</text>
</comment>
<dbReference type="SUPFAM" id="SSF140586">
    <property type="entry name" value="Dcp2 domain-like"/>
    <property type="match status" value="1"/>
</dbReference>
<dbReference type="GO" id="GO:0003743">
    <property type="term" value="F:translation initiation factor activity"/>
    <property type="evidence" value="ECO:0007669"/>
    <property type="project" value="UniProtKB-UniRule"/>
</dbReference>
<comment type="subcellular location">
    <subcellularLocation>
        <location evidence="11">Cytoplasm</location>
    </subcellularLocation>
    <subcellularLocation>
        <location evidence="11">Nucleus</location>
        <location evidence="11">Nucleolus</location>
    </subcellularLocation>
    <text evidence="11">Shuttles between cytoplasm and nucleus/nucleolus.</text>
</comment>
<dbReference type="PANTHER" id="PTHR10784">
    <property type="entry name" value="TRANSLATION INITIATION FACTOR 6"/>
    <property type="match status" value="1"/>
</dbReference>
<dbReference type="Pfam" id="PF00293">
    <property type="entry name" value="NUDIX"/>
    <property type="match status" value="1"/>
</dbReference>
<organism evidence="13">
    <name type="scientific">Brassica napus</name>
    <name type="common">Rape</name>
    <dbReference type="NCBI Taxonomy" id="3708"/>
    <lineage>
        <taxon>Eukaryota</taxon>
        <taxon>Viridiplantae</taxon>
        <taxon>Streptophyta</taxon>
        <taxon>Embryophyta</taxon>
        <taxon>Tracheophyta</taxon>
        <taxon>Spermatophyta</taxon>
        <taxon>Magnoliopsida</taxon>
        <taxon>eudicotyledons</taxon>
        <taxon>Gunneridae</taxon>
        <taxon>Pentapetalae</taxon>
        <taxon>rosids</taxon>
        <taxon>malvids</taxon>
        <taxon>Brassicales</taxon>
        <taxon>Brassicaceae</taxon>
        <taxon>Brassiceae</taxon>
        <taxon>Brassica</taxon>
    </lineage>
</organism>
<dbReference type="AlphaFoldDB" id="A0A816I5R4"/>
<dbReference type="InterPro" id="IPR013766">
    <property type="entry name" value="Thioredoxin_domain"/>
</dbReference>
<dbReference type="GO" id="GO:0042273">
    <property type="term" value="P:ribosomal large subunit biogenesis"/>
    <property type="evidence" value="ECO:0007669"/>
    <property type="project" value="UniProtKB-UniRule"/>
</dbReference>
<evidence type="ECO:0000256" key="3">
    <source>
        <dbReference type="ARBA" id="ARBA00022490"/>
    </source>
</evidence>
<evidence type="ECO:0000256" key="5">
    <source>
        <dbReference type="ARBA" id="ARBA00022723"/>
    </source>
</evidence>
<evidence type="ECO:0000256" key="8">
    <source>
        <dbReference type="ARBA" id="ARBA00022917"/>
    </source>
</evidence>
<accession>A0A816I5R4</accession>
<protein>
    <recommendedName>
        <fullName evidence="11">Eukaryotic translation initiation factor 6</fullName>
        <shortName evidence="11">eIF-6</shortName>
    </recommendedName>
</protein>
<dbReference type="GO" id="GO:0000290">
    <property type="term" value="P:deadenylation-dependent decapping of nuclear-transcribed mRNA"/>
    <property type="evidence" value="ECO:0007669"/>
    <property type="project" value="InterPro"/>
</dbReference>
<dbReference type="SUPFAM" id="SSF55811">
    <property type="entry name" value="Nudix"/>
    <property type="match status" value="1"/>
</dbReference>
<dbReference type="SMART" id="SM00654">
    <property type="entry name" value="eIF6"/>
    <property type="match status" value="1"/>
</dbReference>
<keyword evidence="8 11" id="KW-0648">Protein biosynthesis</keyword>
<dbReference type="InterPro" id="IPR036189">
    <property type="entry name" value="DCP2_BoxA_sf"/>
</dbReference>
<keyword evidence="5" id="KW-0479">Metal-binding</keyword>
<dbReference type="NCBIfam" id="TIGR00323">
    <property type="entry name" value="eIF-6"/>
    <property type="match status" value="1"/>
</dbReference>
<dbReference type="CDD" id="cd03672">
    <property type="entry name" value="NUDIX_Dcp2p_Nudt20"/>
    <property type="match status" value="1"/>
</dbReference>
<dbReference type="Gene3D" id="3.75.10.10">
    <property type="entry name" value="L-arginine/glycine Amidinotransferase, Chain A"/>
    <property type="match status" value="1"/>
</dbReference>
<keyword evidence="7" id="KW-0694">RNA-binding</keyword>
<dbReference type="InterPro" id="IPR000086">
    <property type="entry name" value="NUDIX_hydrolase_dom"/>
</dbReference>
<dbReference type="Proteomes" id="UP001295469">
    <property type="component" value="Chromosome C03"/>
</dbReference>
<sequence length="585" mass="65616">MATRLQFENNCEVGLFSKLTNAYCLVAVGASENFYSAFESELADDIPIVKTSIGGTRIIGRLCVGNRNGLLVPHTTTDQELQHLRNSLPDQVVVQRIEARLSALGDCIVCNDHVALAHIDLDEETEEIISDVLGVEVFRQTIARNILVGCYCALSNRGGIVHAYTSEKELDELSALLRVPLVAGTVNRGSEVIAGGMTVNDWTAFCGSATTETELSVIDSVFELSEACDINKVSTSEWDLLVTKSEVPVLVMFIQDWLPSCRYVRHVMDEFDSKYTGRFKFYTLNVHEERGIAIRYDIFNVPASIVFKGGDEVARVYGFHLYELERLVKQYDYLVYASKLKAHRRTSETASPSKELLHDLCSRFVLNVPEEDQQTFERILFLSLSLKEFTSLLFNSCDVLRPYVSNIDDIFKDYACAMREVLEETGFDISKLLKKEEYIEFTFRQQRLRLYIVAGVADDTAFAPQTKKEISEIAWHWVDHLQPASNEVITHGVAGLKLYMVAPFLASLKSWISKHPAPVARRPDKPLRALSVWNAKTSIGGGNGTTTTTTESYNKKPEEQDTISGNAFRSFKFNMSAILQAVELG</sequence>
<dbReference type="SMART" id="SM01125">
    <property type="entry name" value="DCP2"/>
    <property type="match status" value="1"/>
</dbReference>
<evidence type="ECO:0000256" key="11">
    <source>
        <dbReference type="HAMAP-Rule" id="MF_03132"/>
    </source>
</evidence>
<proteinExistence type="inferred from homology"/>
<keyword evidence="9" id="KW-0464">Manganese</keyword>
<dbReference type="InterPro" id="IPR007722">
    <property type="entry name" value="DCP2_BoxA"/>
</dbReference>
<evidence type="ECO:0000256" key="10">
    <source>
        <dbReference type="ARBA" id="ARBA00023242"/>
    </source>
</evidence>
<dbReference type="Gene3D" id="3.90.79.10">
    <property type="entry name" value="Nucleoside Triphosphate Pyrophosphohydrolase"/>
    <property type="match status" value="1"/>
</dbReference>
<keyword evidence="11" id="KW-0690">Ribosome biogenesis</keyword>
<keyword evidence="3 11" id="KW-0963">Cytoplasm</keyword>
<evidence type="ECO:0000256" key="2">
    <source>
        <dbReference type="ARBA" id="ARBA00005279"/>
    </source>
</evidence>
<dbReference type="InterPro" id="IPR015797">
    <property type="entry name" value="NUDIX_hydrolase-like_dom_sf"/>
</dbReference>
<evidence type="ECO:0000256" key="7">
    <source>
        <dbReference type="ARBA" id="ARBA00022884"/>
    </source>
</evidence>
<dbReference type="Gene3D" id="1.10.10.1050">
    <property type="entry name" value="Dcp2, box A domain"/>
    <property type="match status" value="1"/>
</dbReference>
<dbReference type="FunFam" id="3.90.79.10:FF:000003">
    <property type="entry name" value="M7GpppN-mRNA hydrolase isoform 2"/>
    <property type="match status" value="1"/>
</dbReference>
<dbReference type="EMBL" id="HG994367">
    <property type="protein sequence ID" value="CAF1697317.1"/>
    <property type="molecule type" value="Genomic_DNA"/>
</dbReference>
<dbReference type="GO" id="GO:0042256">
    <property type="term" value="P:cytosolic ribosome assembly"/>
    <property type="evidence" value="ECO:0007669"/>
    <property type="project" value="UniProtKB-UniRule"/>
</dbReference>
<dbReference type="InterPro" id="IPR002769">
    <property type="entry name" value="eIF6"/>
</dbReference>
<dbReference type="Gene3D" id="3.40.30.10">
    <property type="entry name" value="Glutaredoxin"/>
    <property type="match status" value="1"/>
</dbReference>
<evidence type="ECO:0000256" key="1">
    <source>
        <dbReference type="ARBA" id="ARBA00001936"/>
    </source>
</evidence>
<dbReference type="CDD" id="cd02947">
    <property type="entry name" value="TRX_family"/>
    <property type="match status" value="1"/>
</dbReference>
<dbReference type="InterPro" id="IPR044099">
    <property type="entry name" value="Dcp2_NUDIX"/>
</dbReference>
<keyword evidence="4 11" id="KW-0396">Initiation factor</keyword>
<feature type="domain" description="mRNA decapping protein 2 Box A" evidence="12">
    <location>
        <begin position="354"/>
        <end position="416"/>
    </location>
</feature>
<dbReference type="GO" id="GO:0005730">
    <property type="term" value="C:nucleolus"/>
    <property type="evidence" value="ECO:0007669"/>
    <property type="project" value="UniProtKB-SubCell"/>
</dbReference>
<dbReference type="HAMAP" id="MF_00032">
    <property type="entry name" value="eIF_6"/>
    <property type="match status" value="1"/>
</dbReference>
<name>A0A816I5R4_BRANA</name>
<dbReference type="GO" id="GO:0003723">
    <property type="term" value="F:RNA binding"/>
    <property type="evidence" value="ECO:0007669"/>
    <property type="project" value="UniProtKB-KW"/>
</dbReference>
<evidence type="ECO:0000313" key="13">
    <source>
        <dbReference type="EMBL" id="CAF1697317.1"/>
    </source>
</evidence>
<evidence type="ECO:0000256" key="6">
    <source>
        <dbReference type="ARBA" id="ARBA00022801"/>
    </source>
</evidence>
<reference evidence="13" key="1">
    <citation type="submission" date="2021-01" db="EMBL/GenBank/DDBJ databases">
        <authorList>
            <consortium name="Genoscope - CEA"/>
            <person name="William W."/>
        </authorList>
    </citation>
    <scope>NUCLEOTIDE SEQUENCE</scope>
</reference>
<dbReference type="Pfam" id="PF01912">
    <property type="entry name" value="eIF-6"/>
    <property type="match status" value="1"/>
</dbReference>
<evidence type="ECO:0000256" key="4">
    <source>
        <dbReference type="ARBA" id="ARBA00022540"/>
    </source>
</evidence>
<evidence type="ECO:0000259" key="12">
    <source>
        <dbReference type="SMART" id="SM01125"/>
    </source>
</evidence>
<dbReference type="SUPFAM" id="SSF52833">
    <property type="entry name" value="Thioredoxin-like"/>
    <property type="match status" value="1"/>
</dbReference>
<dbReference type="GO" id="GO:0030145">
    <property type="term" value="F:manganese ion binding"/>
    <property type="evidence" value="ECO:0007669"/>
    <property type="project" value="InterPro"/>
</dbReference>
<dbReference type="GO" id="GO:0140933">
    <property type="term" value="F:5'-(N(7)-methylguanosine 5'-triphospho)-[mRNA] hydrolase activity"/>
    <property type="evidence" value="ECO:0007669"/>
    <property type="project" value="InterPro"/>
</dbReference>
<dbReference type="GO" id="GO:0005737">
    <property type="term" value="C:cytoplasm"/>
    <property type="evidence" value="ECO:0007669"/>
    <property type="project" value="UniProtKB-SubCell"/>
</dbReference>
<dbReference type="SUPFAM" id="SSF55909">
    <property type="entry name" value="Pentein"/>
    <property type="match status" value="1"/>
</dbReference>
<dbReference type="GO" id="GO:0000184">
    <property type="term" value="P:nuclear-transcribed mRNA catabolic process, nonsense-mediated decay"/>
    <property type="evidence" value="ECO:0007669"/>
    <property type="project" value="InterPro"/>
</dbReference>
<dbReference type="GO" id="GO:0043023">
    <property type="term" value="F:ribosomal large subunit binding"/>
    <property type="evidence" value="ECO:0007669"/>
    <property type="project" value="UniProtKB-UniRule"/>
</dbReference>
<dbReference type="FunFam" id="3.75.10.10:FF:000001">
    <property type="entry name" value="Eukaryotic translation initiation factor 6"/>
    <property type="match status" value="1"/>
</dbReference>
<dbReference type="Pfam" id="PF00085">
    <property type="entry name" value="Thioredoxin"/>
    <property type="match status" value="1"/>
</dbReference>
<gene>
    <name evidence="11" type="primary">EIF6</name>
    <name evidence="13" type="ORF">DARMORV10_C03P07100.1</name>
</gene>
<comment type="cofactor">
    <cofactor evidence="1">
        <name>Mn(2+)</name>
        <dbReference type="ChEBI" id="CHEBI:29035"/>
    </cofactor>
</comment>
<evidence type="ECO:0000256" key="9">
    <source>
        <dbReference type="ARBA" id="ARBA00023211"/>
    </source>
</evidence>
<comment type="similarity">
    <text evidence="11">Belongs to the eIF-6 family.</text>
</comment>
<comment type="subunit">
    <text evidence="11">Monomer. Associates with the 60S ribosomal subunit.</text>
</comment>
<keyword evidence="10 11" id="KW-0539">Nucleus</keyword>